<dbReference type="EMBL" id="CP019964">
    <property type="protein sequence ID" value="ASI13782.1"/>
    <property type="molecule type" value="Genomic_DNA"/>
</dbReference>
<dbReference type="KEGG" id="marh:Mia14_0465"/>
<dbReference type="GeneID" id="33314021"/>
<accession>A0A218NMT9</accession>
<dbReference type="AlphaFoldDB" id="A0A218NMT9"/>
<keyword evidence="2" id="KW-1185">Reference proteome</keyword>
<dbReference type="RefSeq" id="WP_088819994.1">
    <property type="nucleotide sequence ID" value="NZ_CP019964.1"/>
</dbReference>
<sequence length="75" mass="8775">MTEDTAIITVRVPKKVKIAMNKANINISKEIRDYLEAKTRSLELYALLPEISKRAKNRKVTLNSTRIIRKYRDSR</sequence>
<proteinExistence type="predicted"/>
<reference evidence="1 2" key="1">
    <citation type="journal article" date="2017" name="Nat. Commun.">
        <title>'ARMAN' archaea depend on association with euryarchaeal host in culture and in situ.</title>
        <authorList>
            <person name="Golyshina O."/>
            <person name="Toshchakov S."/>
            <person name="Makarova K."/>
            <person name="Gavrilov S."/>
            <person name="Korzhenkov A."/>
            <person name="La Cono V."/>
            <person name="Arcadi E."/>
            <person name="Nechitaylo T."/>
            <person name="Ferrer M."/>
            <person name="Kublanov I."/>
            <person name="Wolf Y."/>
            <person name="Yakimov M."/>
            <person name="Golyshin P."/>
            <person name="Slesarev A."/>
            <person name="Kozyavkin S."/>
        </authorList>
    </citation>
    <scope>NUCLEOTIDE SEQUENCE [LARGE SCALE GENOMIC DNA]</scope>
    <source>
        <strain evidence="1 2">Mia14</strain>
    </source>
</reference>
<evidence type="ECO:0000313" key="1">
    <source>
        <dbReference type="EMBL" id="ASI13782.1"/>
    </source>
</evidence>
<gene>
    <name evidence="1" type="ORF">Mia14_0465</name>
</gene>
<dbReference type="Proteomes" id="UP000197679">
    <property type="component" value="Chromosome"/>
</dbReference>
<protein>
    <submittedName>
        <fullName evidence="1">Phd family antitoxin</fullName>
    </submittedName>
</protein>
<organism evidence="1 2">
    <name type="scientific">Candidatus Mancarchaeum acidiphilum</name>
    <dbReference type="NCBI Taxonomy" id="1920749"/>
    <lineage>
        <taxon>Archaea</taxon>
        <taxon>Candidatus Micrarchaeota</taxon>
        <taxon>Candidatus Mancarchaeum</taxon>
    </lineage>
</organism>
<evidence type="ECO:0000313" key="2">
    <source>
        <dbReference type="Proteomes" id="UP000197679"/>
    </source>
</evidence>
<name>A0A218NMT9_9ARCH</name>